<dbReference type="InterPro" id="IPR012337">
    <property type="entry name" value="RNaseH-like_sf"/>
</dbReference>
<dbReference type="GO" id="GO:0003964">
    <property type="term" value="F:RNA-directed DNA polymerase activity"/>
    <property type="evidence" value="ECO:0007669"/>
    <property type="project" value="UniProtKB-EC"/>
</dbReference>
<dbReference type="SUPFAM" id="SSF53098">
    <property type="entry name" value="Ribonuclease H-like"/>
    <property type="match status" value="1"/>
</dbReference>
<dbReference type="Pfam" id="PF17921">
    <property type="entry name" value="Integrase_H2C2"/>
    <property type="match status" value="1"/>
</dbReference>
<evidence type="ECO:0000259" key="2">
    <source>
        <dbReference type="PROSITE" id="PS50994"/>
    </source>
</evidence>
<accession>A0AAJ6VWW5</accession>
<dbReference type="AlphaFoldDB" id="A0AAJ6VWW5"/>
<dbReference type="InterPro" id="IPR050951">
    <property type="entry name" value="Retrovirus_Pol_polyprotein"/>
</dbReference>
<proteinExistence type="predicted"/>
<dbReference type="Pfam" id="PF00665">
    <property type="entry name" value="rve"/>
    <property type="match status" value="1"/>
</dbReference>
<dbReference type="Proteomes" id="UP000694867">
    <property type="component" value="Unplaced"/>
</dbReference>
<dbReference type="InterPro" id="IPR036397">
    <property type="entry name" value="RNaseH_sf"/>
</dbReference>
<dbReference type="InterPro" id="IPR001584">
    <property type="entry name" value="Integrase_cat-core"/>
</dbReference>
<dbReference type="KEGG" id="goe:100900731"/>
<dbReference type="PANTHER" id="PTHR37984:SF5">
    <property type="entry name" value="PROTEIN NYNRIN-LIKE"/>
    <property type="match status" value="1"/>
</dbReference>
<dbReference type="GO" id="GO:0003676">
    <property type="term" value="F:nucleic acid binding"/>
    <property type="evidence" value="ECO:0007669"/>
    <property type="project" value="InterPro"/>
</dbReference>
<evidence type="ECO:0000313" key="3">
    <source>
        <dbReference type="Proteomes" id="UP000694867"/>
    </source>
</evidence>
<name>A0AAJ6VWW5_9ACAR</name>
<dbReference type="GO" id="GO:0015074">
    <property type="term" value="P:DNA integration"/>
    <property type="evidence" value="ECO:0007669"/>
    <property type="project" value="InterPro"/>
</dbReference>
<keyword evidence="3" id="KW-1185">Reference proteome</keyword>
<protein>
    <recommendedName>
        <fullName evidence="1">RNA-directed DNA polymerase</fullName>
        <ecNumber evidence="1">2.7.7.49</ecNumber>
    </recommendedName>
</protein>
<dbReference type="InterPro" id="IPR041588">
    <property type="entry name" value="Integrase_H2C2"/>
</dbReference>
<feature type="non-terminal residue" evidence="4">
    <location>
        <position position="223"/>
    </location>
</feature>
<sequence>MKTLAREYVFWKNMGQDIENVVKRCDQCQRAGKLPRKVPLEPWPNAEKPWKRIHADYAGPMGGWYYLIVVDSFSKWPEISATRKITSQATIEMFDDIFSRNGFPEELVTDNGLQFAASSTKEYCARNGIKQIFTAPYMPMSNGQAERFVDTFKRSLKKMSEEEGSTGQKIRTILRTLQEASKLTKIREMAIQFNDLAKVIHEAVKAALLQTADSQKALIKDLI</sequence>
<dbReference type="PROSITE" id="PS50994">
    <property type="entry name" value="INTEGRASE"/>
    <property type="match status" value="1"/>
</dbReference>
<evidence type="ECO:0000256" key="1">
    <source>
        <dbReference type="ARBA" id="ARBA00012493"/>
    </source>
</evidence>
<evidence type="ECO:0000313" key="4">
    <source>
        <dbReference type="RefSeq" id="XP_003742373.1"/>
    </source>
</evidence>
<gene>
    <name evidence="4" type="primary">LOC100900731</name>
</gene>
<dbReference type="GeneID" id="100900731"/>
<dbReference type="EC" id="2.7.7.49" evidence="1"/>
<feature type="domain" description="Integrase catalytic" evidence="2">
    <location>
        <begin position="45"/>
        <end position="216"/>
    </location>
</feature>
<organism evidence="3 4">
    <name type="scientific">Galendromus occidentalis</name>
    <name type="common">western predatory mite</name>
    <dbReference type="NCBI Taxonomy" id="34638"/>
    <lineage>
        <taxon>Eukaryota</taxon>
        <taxon>Metazoa</taxon>
        <taxon>Ecdysozoa</taxon>
        <taxon>Arthropoda</taxon>
        <taxon>Chelicerata</taxon>
        <taxon>Arachnida</taxon>
        <taxon>Acari</taxon>
        <taxon>Parasitiformes</taxon>
        <taxon>Mesostigmata</taxon>
        <taxon>Gamasina</taxon>
        <taxon>Phytoseioidea</taxon>
        <taxon>Phytoseiidae</taxon>
        <taxon>Typhlodrominae</taxon>
        <taxon>Galendromus</taxon>
    </lineage>
</organism>
<dbReference type="Gene3D" id="3.30.420.10">
    <property type="entry name" value="Ribonuclease H-like superfamily/Ribonuclease H"/>
    <property type="match status" value="1"/>
</dbReference>
<dbReference type="Gene3D" id="1.10.340.70">
    <property type="match status" value="1"/>
</dbReference>
<dbReference type="PANTHER" id="PTHR37984">
    <property type="entry name" value="PROTEIN CBG26694"/>
    <property type="match status" value="1"/>
</dbReference>
<dbReference type="RefSeq" id="XP_003742373.1">
    <property type="nucleotide sequence ID" value="XM_003742325.1"/>
</dbReference>
<reference evidence="4" key="1">
    <citation type="submission" date="2025-08" db="UniProtKB">
        <authorList>
            <consortium name="RefSeq"/>
        </authorList>
    </citation>
    <scope>IDENTIFICATION</scope>
</reference>